<comment type="caution">
    <text evidence="2">The sequence shown here is derived from an EMBL/GenBank/DDBJ whole genome shotgun (WGS) entry which is preliminary data.</text>
</comment>
<keyword evidence="2" id="KW-0326">Glycosidase</keyword>
<proteinExistence type="predicted"/>
<dbReference type="EMBL" id="AYSL01000614">
    <property type="protein sequence ID" value="KTF07334.1"/>
    <property type="molecule type" value="Genomic_DNA"/>
</dbReference>
<evidence type="ECO:0000259" key="1">
    <source>
        <dbReference type="Pfam" id="PF00128"/>
    </source>
</evidence>
<organism evidence="2">
    <name type="scientific">marine sediment metagenome</name>
    <dbReference type="NCBI Taxonomy" id="412755"/>
    <lineage>
        <taxon>unclassified sequences</taxon>
        <taxon>metagenomes</taxon>
        <taxon>ecological metagenomes</taxon>
    </lineage>
</organism>
<dbReference type="GO" id="GO:0009313">
    <property type="term" value="P:oligosaccharide catabolic process"/>
    <property type="evidence" value="ECO:0007669"/>
    <property type="project" value="TreeGrafter"/>
</dbReference>
<evidence type="ECO:0000313" key="2">
    <source>
        <dbReference type="EMBL" id="KTF07334.1"/>
    </source>
</evidence>
<dbReference type="Gene3D" id="3.20.20.80">
    <property type="entry name" value="Glycosidases"/>
    <property type="match status" value="1"/>
</dbReference>
<feature type="domain" description="Glycosyl hydrolase family 13 catalytic" evidence="1">
    <location>
        <begin position="19"/>
        <end position="96"/>
    </location>
</feature>
<dbReference type="PANTHER" id="PTHR10357:SF179">
    <property type="entry name" value="NEUTRAL AND BASIC AMINO ACID TRANSPORT PROTEIN RBAT"/>
    <property type="match status" value="1"/>
</dbReference>
<accession>A0A1B6NV45</accession>
<dbReference type="GO" id="GO:0004556">
    <property type="term" value="F:alpha-amylase activity"/>
    <property type="evidence" value="ECO:0007669"/>
    <property type="project" value="TreeGrafter"/>
</dbReference>
<reference evidence="2" key="1">
    <citation type="submission" date="2013-11" db="EMBL/GenBank/DDBJ databases">
        <title>Microbial diversity, functional groups and degradation webs in Northern and Southern Mediterranean and Red Sea marine crude oil polluted sites.</title>
        <authorList>
            <person name="Daffonchio D."/>
            <person name="Mapelli F."/>
            <person name="Ferrer M."/>
            <person name="Richter M."/>
            <person name="Cherif A."/>
            <person name="Malkawi H.I."/>
            <person name="Yakimov M.M."/>
            <person name="Abdel-Fattah Y.R."/>
            <person name="Blaghen M."/>
            <person name="Golyshin P.N."/>
            <person name="Kalogerakis N."/>
            <person name="Boon N."/>
            <person name="Magagnini M."/>
            <person name="Fava F."/>
        </authorList>
    </citation>
    <scope>NUCLEOTIDE SEQUENCE</scope>
</reference>
<dbReference type="SUPFAM" id="SSF51445">
    <property type="entry name" value="(Trans)glycosidases"/>
    <property type="match status" value="1"/>
</dbReference>
<dbReference type="PANTHER" id="PTHR10357">
    <property type="entry name" value="ALPHA-AMYLASE FAMILY MEMBER"/>
    <property type="match status" value="1"/>
</dbReference>
<feature type="non-terminal residue" evidence="2">
    <location>
        <position position="96"/>
    </location>
</feature>
<dbReference type="Pfam" id="PF00128">
    <property type="entry name" value="Alpha-amylase"/>
    <property type="match status" value="1"/>
</dbReference>
<name>A0A1B6NV45_9ZZZZ</name>
<protein>
    <submittedName>
        <fullName evidence="2">Glycosyl hydrolase, family 13, catalytic region domain protein</fullName>
        <ecNumber evidence="2">3.2.1.-</ecNumber>
    </submittedName>
</protein>
<gene>
    <name evidence="2" type="ORF">MGSAQ_001170</name>
</gene>
<sequence>MDELTEMKTDWWKGGVIYQIYPRSFQDTTGDGIGDLTGIAQRLPYVASLGVDAVWISPFFTSPMRDFGYDVSDYRGIDPIFGKMDDFEWLVERAHE</sequence>
<dbReference type="InterPro" id="IPR017853">
    <property type="entry name" value="GH"/>
</dbReference>
<dbReference type="EC" id="3.2.1.-" evidence="2"/>
<dbReference type="InterPro" id="IPR006047">
    <property type="entry name" value="GH13_cat_dom"/>
</dbReference>
<keyword evidence="2" id="KW-0378">Hydrolase</keyword>
<dbReference type="AlphaFoldDB" id="A0A1B6NV45"/>